<sequence length="205" mass="21217">MATEPSRRPGRPGARRLSTRTLLIIAAFGALGALLLILVAPVTAILAALFPPAYAVAAGVHSILPFLARRLVGFPWATTIAFSLVGLLAIGFTPLGALILVPLVVGGAGFDVTLLALGRRGPLRPWHYVLGALVTAVLLFLVSLPVMSPDDLAVPILLLTLLGRMAGQLAAAGIAWLLGDRVLRAGIMRAPSGERGDGGEPVLHP</sequence>
<organism evidence="2 3">
    <name type="scientific">Leifsonia soli</name>
    <dbReference type="NCBI Taxonomy" id="582665"/>
    <lineage>
        <taxon>Bacteria</taxon>
        <taxon>Bacillati</taxon>
        <taxon>Actinomycetota</taxon>
        <taxon>Actinomycetes</taxon>
        <taxon>Micrococcales</taxon>
        <taxon>Microbacteriaceae</taxon>
        <taxon>Leifsonia</taxon>
    </lineage>
</organism>
<evidence type="ECO:0000313" key="2">
    <source>
        <dbReference type="EMBL" id="NYD75043.1"/>
    </source>
</evidence>
<keyword evidence="1" id="KW-0812">Transmembrane</keyword>
<feature type="transmembrane region" description="Helical" evidence="1">
    <location>
        <begin position="153"/>
        <end position="179"/>
    </location>
</feature>
<evidence type="ECO:0000256" key="1">
    <source>
        <dbReference type="SAM" id="Phobius"/>
    </source>
</evidence>
<feature type="transmembrane region" description="Helical" evidence="1">
    <location>
        <begin position="71"/>
        <end position="92"/>
    </location>
</feature>
<keyword evidence="3" id="KW-1185">Reference proteome</keyword>
<feature type="transmembrane region" description="Helical" evidence="1">
    <location>
        <begin position="129"/>
        <end position="147"/>
    </location>
</feature>
<evidence type="ECO:0008006" key="4">
    <source>
        <dbReference type="Google" id="ProtNLM"/>
    </source>
</evidence>
<feature type="transmembrane region" description="Helical" evidence="1">
    <location>
        <begin position="21"/>
        <end position="39"/>
    </location>
</feature>
<accession>A0A852T2I0</accession>
<comment type="caution">
    <text evidence="2">The sequence shown here is derived from an EMBL/GenBank/DDBJ whole genome shotgun (WGS) entry which is preliminary data.</text>
</comment>
<dbReference type="EMBL" id="JACCBJ010000001">
    <property type="protein sequence ID" value="NYD75043.1"/>
    <property type="molecule type" value="Genomic_DNA"/>
</dbReference>
<reference evidence="2 3" key="1">
    <citation type="submission" date="2020-07" db="EMBL/GenBank/DDBJ databases">
        <title>Sequencing the genomes of 1000 actinobacteria strains.</title>
        <authorList>
            <person name="Klenk H.-P."/>
        </authorList>
    </citation>
    <scope>NUCLEOTIDE SEQUENCE [LARGE SCALE GENOMIC DNA]</scope>
    <source>
        <strain evidence="2 3">DSM 23871</strain>
    </source>
</reference>
<feature type="transmembrane region" description="Helical" evidence="1">
    <location>
        <begin position="98"/>
        <end position="117"/>
    </location>
</feature>
<name>A0A852T2I0_9MICO</name>
<dbReference type="RefSeq" id="WP_179457087.1">
    <property type="nucleotide sequence ID" value="NZ_BAAAPX010000001.1"/>
</dbReference>
<dbReference type="Proteomes" id="UP000589620">
    <property type="component" value="Unassembled WGS sequence"/>
</dbReference>
<feature type="transmembrane region" description="Helical" evidence="1">
    <location>
        <begin position="45"/>
        <end position="64"/>
    </location>
</feature>
<proteinExistence type="predicted"/>
<protein>
    <recommendedName>
        <fullName evidence="4">ECF transporter S component</fullName>
    </recommendedName>
</protein>
<keyword evidence="1" id="KW-1133">Transmembrane helix</keyword>
<gene>
    <name evidence="2" type="ORF">BJ963_002562</name>
</gene>
<dbReference type="AlphaFoldDB" id="A0A852T2I0"/>
<keyword evidence="1" id="KW-0472">Membrane</keyword>
<evidence type="ECO:0000313" key="3">
    <source>
        <dbReference type="Proteomes" id="UP000589620"/>
    </source>
</evidence>